<gene>
    <name evidence="2" type="ORF">LTRI10_LOCUS50495</name>
</gene>
<dbReference type="Proteomes" id="UP001497516">
    <property type="component" value="Chromosome 9"/>
</dbReference>
<sequence>MNEDTNNIEAEKPLYGDWMIAKRRGRRPTLRPNNNGKQALSREKLSNRFGALTEEVAEKGEEEMPRDQSGKAVPGGKGNNDLLRKTKQGHETAKDTIAEGTQKQTKSMGNQKEARQGTQNQGLDTGTKGGNGVKEGGGIETSLGGGGSGVFISRNKSVNQKLNGAGNLFPSGNK</sequence>
<reference evidence="2 3" key="1">
    <citation type="submission" date="2024-04" db="EMBL/GenBank/DDBJ databases">
        <authorList>
            <person name="Fracassetti M."/>
        </authorList>
    </citation>
    <scope>NUCLEOTIDE SEQUENCE [LARGE SCALE GENOMIC DNA]</scope>
</reference>
<protein>
    <submittedName>
        <fullName evidence="2">Uncharacterized protein</fullName>
    </submittedName>
</protein>
<feature type="compositionally biased region" description="Polar residues" evidence="1">
    <location>
        <begin position="99"/>
        <end position="124"/>
    </location>
</feature>
<feature type="compositionally biased region" description="Basic and acidic residues" evidence="1">
    <location>
        <begin position="82"/>
        <end position="97"/>
    </location>
</feature>
<evidence type="ECO:0000256" key="1">
    <source>
        <dbReference type="SAM" id="MobiDB-lite"/>
    </source>
</evidence>
<keyword evidence="3" id="KW-1185">Reference proteome</keyword>
<dbReference type="EMBL" id="OZ034822">
    <property type="protein sequence ID" value="CAL1411120.1"/>
    <property type="molecule type" value="Genomic_DNA"/>
</dbReference>
<name>A0AAV2GK49_9ROSI</name>
<organism evidence="2 3">
    <name type="scientific">Linum trigynum</name>
    <dbReference type="NCBI Taxonomy" id="586398"/>
    <lineage>
        <taxon>Eukaryota</taxon>
        <taxon>Viridiplantae</taxon>
        <taxon>Streptophyta</taxon>
        <taxon>Embryophyta</taxon>
        <taxon>Tracheophyta</taxon>
        <taxon>Spermatophyta</taxon>
        <taxon>Magnoliopsida</taxon>
        <taxon>eudicotyledons</taxon>
        <taxon>Gunneridae</taxon>
        <taxon>Pentapetalae</taxon>
        <taxon>rosids</taxon>
        <taxon>fabids</taxon>
        <taxon>Malpighiales</taxon>
        <taxon>Linaceae</taxon>
        <taxon>Linum</taxon>
    </lineage>
</organism>
<evidence type="ECO:0000313" key="3">
    <source>
        <dbReference type="Proteomes" id="UP001497516"/>
    </source>
</evidence>
<feature type="compositionally biased region" description="Basic and acidic residues" evidence="1">
    <location>
        <begin position="56"/>
        <end position="69"/>
    </location>
</feature>
<accession>A0AAV2GK49</accession>
<feature type="compositionally biased region" description="Gly residues" evidence="1">
    <location>
        <begin position="127"/>
        <end position="149"/>
    </location>
</feature>
<proteinExistence type="predicted"/>
<feature type="region of interest" description="Disordered" evidence="1">
    <location>
        <begin position="1"/>
        <end position="174"/>
    </location>
</feature>
<evidence type="ECO:0000313" key="2">
    <source>
        <dbReference type="EMBL" id="CAL1411120.1"/>
    </source>
</evidence>
<dbReference type="AlphaFoldDB" id="A0AAV2GK49"/>